<keyword evidence="2" id="KW-0449">Lipoprotein</keyword>
<sequence length="226" mass="25750">MSMIKRSQNAEFRTQFVPNRGFGRFAKGLLSLLVLILISSAGLFAQTPNFDQLKERFDTGEVFSAEFDHTYTDSYTEEVVSSSGSIWIDKVRYKLESEGQTVVVDGENSRVYDPNRNRVIIDTYYPEDDDFAPSRMLSGIDSTYSVSEEKISGRTRVTLTSNDDFAVFVRVEILLDAQLRPLEIKAWDISDNEIVTTFTNGTFQQSETGLFELSYPDDAEIIDMRY</sequence>
<dbReference type="InterPro" id="IPR029046">
    <property type="entry name" value="LolA/LolB/LppX"/>
</dbReference>
<name>A0ABW5JE78_9BACT</name>
<evidence type="ECO:0000313" key="2">
    <source>
        <dbReference type="EMBL" id="MFD2531021.1"/>
    </source>
</evidence>
<evidence type="ECO:0000256" key="1">
    <source>
        <dbReference type="ARBA" id="ARBA00022729"/>
    </source>
</evidence>
<proteinExistence type="predicted"/>
<dbReference type="Gene3D" id="2.50.20.10">
    <property type="entry name" value="Lipoprotein localisation LolA/LolB/LppX"/>
    <property type="match status" value="1"/>
</dbReference>
<dbReference type="Pfam" id="PF03548">
    <property type="entry name" value="LolA"/>
    <property type="match status" value="1"/>
</dbReference>
<organism evidence="2 3">
    <name type="scientific">Gracilimonas halophila</name>
    <dbReference type="NCBI Taxonomy" id="1834464"/>
    <lineage>
        <taxon>Bacteria</taxon>
        <taxon>Pseudomonadati</taxon>
        <taxon>Balneolota</taxon>
        <taxon>Balneolia</taxon>
        <taxon>Balneolales</taxon>
        <taxon>Balneolaceae</taxon>
        <taxon>Gracilimonas</taxon>
    </lineage>
</organism>
<comment type="caution">
    <text evidence="2">The sequence shown here is derived from an EMBL/GenBank/DDBJ whole genome shotgun (WGS) entry which is preliminary data.</text>
</comment>
<accession>A0ABW5JE78</accession>
<dbReference type="PANTHER" id="PTHR35869">
    <property type="entry name" value="OUTER-MEMBRANE LIPOPROTEIN CARRIER PROTEIN"/>
    <property type="match status" value="1"/>
</dbReference>
<protein>
    <submittedName>
        <fullName evidence="2">Outer membrane lipoprotein carrier protein LolA</fullName>
    </submittedName>
</protein>
<reference evidence="3" key="1">
    <citation type="journal article" date="2019" name="Int. J. Syst. Evol. Microbiol.">
        <title>The Global Catalogue of Microorganisms (GCM) 10K type strain sequencing project: providing services to taxonomists for standard genome sequencing and annotation.</title>
        <authorList>
            <consortium name="The Broad Institute Genomics Platform"/>
            <consortium name="The Broad Institute Genome Sequencing Center for Infectious Disease"/>
            <person name="Wu L."/>
            <person name="Ma J."/>
        </authorList>
    </citation>
    <scope>NUCLEOTIDE SEQUENCE [LARGE SCALE GENOMIC DNA]</scope>
    <source>
        <strain evidence="3">KCTC 52042</strain>
    </source>
</reference>
<keyword evidence="1" id="KW-0732">Signal</keyword>
<dbReference type="RefSeq" id="WP_390297266.1">
    <property type="nucleotide sequence ID" value="NZ_JBHULI010000001.1"/>
</dbReference>
<dbReference type="PANTHER" id="PTHR35869:SF1">
    <property type="entry name" value="OUTER-MEMBRANE LIPOPROTEIN CARRIER PROTEIN"/>
    <property type="match status" value="1"/>
</dbReference>
<dbReference type="Proteomes" id="UP001597460">
    <property type="component" value="Unassembled WGS sequence"/>
</dbReference>
<keyword evidence="3" id="KW-1185">Reference proteome</keyword>
<dbReference type="SUPFAM" id="SSF89392">
    <property type="entry name" value="Prokaryotic lipoproteins and lipoprotein localization factors"/>
    <property type="match status" value="1"/>
</dbReference>
<dbReference type="InterPro" id="IPR004564">
    <property type="entry name" value="OM_lipoprot_carrier_LolA-like"/>
</dbReference>
<evidence type="ECO:0000313" key="3">
    <source>
        <dbReference type="Proteomes" id="UP001597460"/>
    </source>
</evidence>
<dbReference type="CDD" id="cd16325">
    <property type="entry name" value="LolA"/>
    <property type="match status" value="1"/>
</dbReference>
<gene>
    <name evidence="2" type="ORF">ACFSVN_01015</name>
</gene>
<dbReference type="EMBL" id="JBHULI010000001">
    <property type="protein sequence ID" value="MFD2531021.1"/>
    <property type="molecule type" value="Genomic_DNA"/>
</dbReference>